<accession>A0A1M4NGV1</accession>
<sequence length="336" mass="39101">MKFSQSALFYNVKSLGVCLQPLLPLHRLRCQAHTQRCLSQLKTLSVSTLEVLKQRLTMVCTLPPQTHRKIHTLSPHLDFVQGIAKGSRYYYDFMTHFRFFPKNLRYHLEYGDVNYNLLIPAFCKSRPIPTTQYSYNVLFPLDTRRHFKYIFPTSHLPFEAKQNTLFFRGACIQPHRIAFLKKFFDHPLMDIGHVGIPLAPLTSFIKSKASIATHLKHKFILSLEGYDVASNLKWILSSNSIAVMPKPKFETFFLESRLVPNVHYIPIKDDYSDIETQLEFFTTHPKDCLEIIANANAYVRAFLSPMENLIVFLVLRKYFYATQQIQVSPLEQSLFV</sequence>
<dbReference type="SMART" id="SM00672">
    <property type="entry name" value="CAP10"/>
    <property type="match status" value="1"/>
</dbReference>
<keyword evidence="1" id="KW-0808">Transferase</keyword>
<evidence type="ECO:0000313" key="3">
    <source>
        <dbReference type="EMBL" id="SFZ71492.1"/>
    </source>
</evidence>
<proteinExistence type="predicted"/>
<name>A0A1M4NGV1_9HELI</name>
<dbReference type="Pfam" id="PF05686">
    <property type="entry name" value="Glyco_transf_90"/>
    <property type="match status" value="1"/>
</dbReference>
<feature type="domain" description="Glycosyl transferase CAP10" evidence="2">
    <location>
        <begin position="99"/>
        <end position="317"/>
    </location>
</feature>
<organism evidence="3">
    <name type="scientific">Helicobacter baculiformis</name>
    <dbReference type="NCBI Taxonomy" id="427351"/>
    <lineage>
        <taxon>Bacteria</taxon>
        <taxon>Pseudomonadati</taxon>
        <taxon>Campylobacterota</taxon>
        <taxon>Epsilonproteobacteria</taxon>
        <taxon>Campylobacterales</taxon>
        <taxon>Helicobacteraceae</taxon>
        <taxon>Helicobacter</taxon>
    </lineage>
</organism>
<dbReference type="AlphaFoldDB" id="A0A1M4NGV1"/>
<reference evidence="3" key="1">
    <citation type="submission" date="2016-10" db="EMBL/GenBank/DDBJ databases">
        <title>Proteomic and phylogenetic analysis of the outer membrane protein repertoire of gastric Helicobacter species.</title>
        <authorList>
            <person name="Joosten M."/>
        </authorList>
    </citation>
    <scope>NUCLEOTIDE SEQUENCE</scope>
    <source>
        <strain evidence="3">HbacM50</strain>
    </source>
</reference>
<gene>
    <name evidence="3" type="primary">omp350</name>
</gene>
<protein>
    <submittedName>
        <fullName evidence="3">OMP350</fullName>
    </submittedName>
</protein>
<dbReference type="InterPro" id="IPR051091">
    <property type="entry name" value="O-Glucosyltr/Glycosyltrsf_90"/>
</dbReference>
<evidence type="ECO:0000259" key="2">
    <source>
        <dbReference type="SMART" id="SM00672"/>
    </source>
</evidence>
<dbReference type="PANTHER" id="PTHR12203">
    <property type="entry name" value="KDEL LYS-ASP-GLU-LEU CONTAINING - RELATED"/>
    <property type="match status" value="1"/>
</dbReference>
<evidence type="ECO:0000256" key="1">
    <source>
        <dbReference type="ARBA" id="ARBA00022679"/>
    </source>
</evidence>
<dbReference type="InterPro" id="IPR006598">
    <property type="entry name" value="CAP10"/>
</dbReference>
<dbReference type="PANTHER" id="PTHR12203:SF35">
    <property type="entry name" value="PROTEIN O-GLUCOSYLTRANSFERASE 1"/>
    <property type="match status" value="1"/>
</dbReference>
<dbReference type="EMBL" id="LT633238">
    <property type="protein sequence ID" value="SFZ71492.1"/>
    <property type="molecule type" value="Genomic_DNA"/>
</dbReference>
<dbReference type="GO" id="GO:0016740">
    <property type="term" value="F:transferase activity"/>
    <property type="evidence" value="ECO:0007669"/>
    <property type="project" value="UniProtKB-KW"/>
</dbReference>